<accession>A0ABD7L4L1</accession>
<evidence type="ECO:0000313" key="3">
    <source>
        <dbReference type="Proteomes" id="UP000196218"/>
    </source>
</evidence>
<dbReference type="InterPro" id="IPR010982">
    <property type="entry name" value="Lambda_DNA-bd_dom_sf"/>
</dbReference>
<dbReference type="InterPro" id="IPR013430">
    <property type="entry name" value="Toxin_antidote_HigA"/>
</dbReference>
<feature type="region of interest" description="Disordered" evidence="1">
    <location>
        <begin position="1"/>
        <end position="52"/>
    </location>
</feature>
<dbReference type="EMBL" id="FKJW01000002">
    <property type="protein sequence ID" value="SAJ93698.1"/>
    <property type="molecule type" value="Genomic_DNA"/>
</dbReference>
<dbReference type="Gene3D" id="1.10.260.40">
    <property type="entry name" value="lambda repressor-like DNA-binding domains"/>
    <property type="match status" value="1"/>
</dbReference>
<name>A0ABD7L4L1_9BURK</name>
<evidence type="ECO:0000313" key="2">
    <source>
        <dbReference type="EMBL" id="SAJ93698.1"/>
    </source>
</evidence>
<proteinExistence type="predicted"/>
<protein>
    <submittedName>
        <fullName evidence="2">XRE family plasmid maintenance system antidote protein</fullName>
    </submittedName>
</protein>
<dbReference type="SUPFAM" id="SSF47413">
    <property type="entry name" value="lambda repressor-like DNA-binding domains"/>
    <property type="match status" value="1"/>
</dbReference>
<dbReference type="Proteomes" id="UP000196218">
    <property type="component" value="Unassembled WGS sequence"/>
</dbReference>
<sequence>MAIEAVGTARTTTRAIARRRSSGRSQPQMIHAADRGVPRRRGFASGRGHERTPIRQLGVTRAALSRILHGHAGISPEMALRLEAWLGEAHGGRADLWLAQQSAYDLWQARAKGAPKVARAQART</sequence>
<dbReference type="RefSeq" id="WP_244143364.1">
    <property type="nucleotide sequence ID" value="NZ_CADFGW010000005.1"/>
</dbReference>
<evidence type="ECO:0000256" key="1">
    <source>
        <dbReference type="SAM" id="MobiDB-lite"/>
    </source>
</evidence>
<organism evidence="2 3">
    <name type="scientific">Burkholderia multivorans</name>
    <dbReference type="NCBI Taxonomy" id="87883"/>
    <lineage>
        <taxon>Bacteria</taxon>
        <taxon>Pseudomonadati</taxon>
        <taxon>Pseudomonadota</taxon>
        <taxon>Betaproteobacteria</taxon>
        <taxon>Burkholderiales</taxon>
        <taxon>Burkholderiaceae</taxon>
        <taxon>Burkholderia</taxon>
        <taxon>Burkholderia cepacia complex</taxon>
    </lineage>
</organism>
<comment type="caution">
    <text evidence="2">The sequence shown here is derived from an EMBL/GenBank/DDBJ whole genome shotgun (WGS) entry which is preliminary data.</text>
</comment>
<dbReference type="NCBIfam" id="TIGR02607">
    <property type="entry name" value="antidote_HigA"/>
    <property type="match status" value="1"/>
</dbReference>
<reference evidence="2 3" key="1">
    <citation type="submission" date="2016-04" db="EMBL/GenBank/DDBJ databases">
        <authorList>
            <person name="Peeters C."/>
        </authorList>
    </citation>
    <scope>NUCLEOTIDE SEQUENCE [LARGE SCALE GENOMIC DNA]</scope>
    <source>
        <strain evidence="2">LMG 29311</strain>
    </source>
</reference>
<gene>
    <name evidence="2" type="ORF">UA18_00550</name>
</gene>
<dbReference type="AlphaFoldDB" id="A0ABD7L4L1"/>